<proteinExistence type="predicted"/>
<dbReference type="AlphaFoldDB" id="A0AAV3YQK8"/>
<dbReference type="EMBL" id="BLXT01001303">
    <property type="protein sequence ID" value="GFN84363.1"/>
    <property type="molecule type" value="Genomic_DNA"/>
</dbReference>
<sequence>WTSALCNADSDGDGVSNGAELGDPSCTWTQGQTPDRTTDITHPGQSLSLQCFHYLINSINMCGNGMSEHGIGPGATDSSCWVFRT</sequence>
<evidence type="ECO:0000256" key="1">
    <source>
        <dbReference type="SAM" id="MobiDB-lite"/>
    </source>
</evidence>
<keyword evidence="4" id="KW-1185">Reference proteome</keyword>
<dbReference type="InterPro" id="IPR055313">
    <property type="entry name" value="Temptin-like"/>
</dbReference>
<reference evidence="3 4" key="1">
    <citation type="journal article" date="2021" name="Elife">
        <title>Chloroplast acquisition without the gene transfer in kleptoplastic sea slugs, Plakobranchus ocellatus.</title>
        <authorList>
            <person name="Maeda T."/>
            <person name="Takahashi S."/>
            <person name="Yoshida T."/>
            <person name="Shimamura S."/>
            <person name="Takaki Y."/>
            <person name="Nagai Y."/>
            <person name="Toyoda A."/>
            <person name="Suzuki Y."/>
            <person name="Arimoto A."/>
            <person name="Ishii H."/>
            <person name="Satoh N."/>
            <person name="Nishiyama T."/>
            <person name="Hasebe M."/>
            <person name="Maruyama T."/>
            <person name="Minagawa J."/>
            <person name="Obokata J."/>
            <person name="Shigenobu S."/>
        </authorList>
    </citation>
    <scope>NUCLEOTIDE SEQUENCE [LARGE SCALE GENOMIC DNA]</scope>
</reference>
<accession>A0AAV3YQK8</accession>
<name>A0AAV3YQK8_9GAST</name>
<protein>
    <submittedName>
        <fullName evidence="3">Temptin</fullName>
    </submittedName>
</protein>
<feature type="region of interest" description="Disordered" evidence="1">
    <location>
        <begin position="1"/>
        <end position="40"/>
    </location>
</feature>
<feature type="non-terminal residue" evidence="3">
    <location>
        <position position="1"/>
    </location>
</feature>
<comment type="caution">
    <text evidence="3">The sequence shown here is derived from an EMBL/GenBank/DDBJ whole genome shotgun (WGS) entry which is preliminary data.</text>
</comment>
<evidence type="ECO:0000313" key="4">
    <source>
        <dbReference type="Proteomes" id="UP000735302"/>
    </source>
</evidence>
<dbReference type="PANTHER" id="PTHR34737">
    <property type="entry name" value="EF-HAND DOMAIN-CONTAINING PROTEIN"/>
    <property type="match status" value="1"/>
</dbReference>
<dbReference type="PANTHER" id="PTHR34737:SF2">
    <property type="entry name" value="EF-HAND DOMAIN-CONTAINING PROTEIN"/>
    <property type="match status" value="1"/>
</dbReference>
<evidence type="ECO:0000259" key="2">
    <source>
        <dbReference type="Pfam" id="PF24784"/>
    </source>
</evidence>
<organism evidence="3 4">
    <name type="scientific">Plakobranchus ocellatus</name>
    <dbReference type="NCBI Taxonomy" id="259542"/>
    <lineage>
        <taxon>Eukaryota</taxon>
        <taxon>Metazoa</taxon>
        <taxon>Spiralia</taxon>
        <taxon>Lophotrochozoa</taxon>
        <taxon>Mollusca</taxon>
        <taxon>Gastropoda</taxon>
        <taxon>Heterobranchia</taxon>
        <taxon>Euthyneura</taxon>
        <taxon>Panpulmonata</taxon>
        <taxon>Sacoglossa</taxon>
        <taxon>Placobranchoidea</taxon>
        <taxon>Plakobranchidae</taxon>
        <taxon>Plakobranchus</taxon>
    </lineage>
</organism>
<feature type="compositionally biased region" description="Polar residues" evidence="1">
    <location>
        <begin position="26"/>
        <end position="35"/>
    </location>
</feature>
<dbReference type="Proteomes" id="UP000735302">
    <property type="component" value="Unassembled WGS sequence"/>
</dbReference>
<gene>
    <name evidence="3" type="ORF">PoB_001086900</name>
</gene>
<dbReference type="Pfam" id="PF24784">
    <property type="entry name" value="Temptin_C"/>
    <property type="match status" value="1"/>
</dbReference>
<feature type="domain" description="Temptin Cys/Cys disulfide" evidence="2">
    <location>
        <begin position="1"/>
        <end position="45"/>
    </location>
</feature>
<evidence type="ECO:0000313" key="3">
    <source>
        <dbReference type="EMBL" id="GFN84363.1"/>
    </source>
</evidence>
<dbReference type="InterPro" id="IPR057626">
    <property type="entry name" value="S-S_Temptin"/>
</dbReference>